<sequence>MDKGELLGKYIRILVVMLTVVGLSALLHLNEADAVTKGKVIEMKEISQQHHHVIQIKPAHVTHMRTHRSTSLKPTSIQYGKHTRKTSNHVVINYSQQHYTAQPKGATFSKQTHQYKKRTTTTVKSQKTTKPVQPLQKKPHWLSQATKIKKVSPTLKVTKAKTSRASTVTTKKKTTKSNVKVSAKTVKQPTQLKAKPKSSYLKPKKNYYNQPPKAWSSNVPVVTMCVISVKLRKNQVLMML</sequence>
<protein>
    <submittedName>
        <fullName evidence="3">Uncharacterized protein</fullName>
    </submittedName>
</protein>
<feature type="region of interest" description="Disordered" evidence="1">
    <location>
        <begin position="102"/>
        <end position="140"/>
    </location>
</feature>
<feature type="compositionally biased region" description="Low complexity" evidence="1">
    <location>
        <begin position="120"/>
        <end position="130"/>
    </location>
</feature>
<feature type="transmembrane region" description="Helical" evidence="2">
    <location>
        <begin position="12"/>
        <end position="29"/>
    </location>
</feature>
<feature type="region of interest" description="Disordered" evidence="1">
    <location>
        <begin position="62"/>
        <end position="82"/>
    </location>
</feature>
<gene>
    <name evidence="3" type="ORF">NCTC11807_00066</name>
</gene>
<evidence type="ECO:0000313" key="3">
    <source>
        <dbReference type="EMBL" id="SUM66938.1"/>
    </source>
</evidence>
<keyword evidence="2" id="KW-1133">Transmembrane helix</keyword>
<dbReference type="RefSeq" id="WP_232619745.1">
    <property type="nucleotide sequence ID" value="NZ_CP066042.1"/>
</dbReference>
<proteinExistence type="predicted"/>
<organism evidence="3 4">
    <name type="scientific">Staphylococcus saccharolyticus</name>
    <dbReference type="NCBI Taxonomy" id="33028"/>
    <lineage>
        <taxon>Bacteria</taxon>
        <taxon>Bacillati</taxon>
        <taxon>Bacillota</taxon>
        <taxon>Bacilli</taxon>
        <taxon>Bacillales</taxon>
        <taxon>Staphylococcaceae</taxon>
        <taxon>Staphylococcus</taxon>
    </lineage>
</organism>
<accession>A0A380GY81</accession>
<evidence type="ECO:0000256" key="1">
    <source>
        <dbReference type="SAM" id="MobiDB-lite"/>
    </source>
</evidence>
<evidence type="ECO:0000313" key="4">
    <source>
        <dbReference type="Proteomes" id="UP000255425"/>
    </source>
</evidence>
<keyword evidence="4" id="KW-1185">Reference proteome</keyword>
<reference evidence="3 4" key="1">
    <citation type="submission" date="2018-06" db="EMBL/GenBank/DDBJ databases">
        <authorList>
            <consortium name="Pathogen Informatics"/>
            <person name="Doyle S."/>
        </authorList>
    </citation>
    <scope>NUCLEOTIDE SEQUENCE [LARGE SCALE GENOMIC DNA]</scope>
    <source>
        <strain evidence="3 4">NCTC11807</strain>
    </source>
</reference>
<evidence type="ECO:0000256" key="2">
    <source>
        <dbReference type="SAM" id="Phobius"/>
    </source>
</evidence>
<dbReference type="Proteomes" id="UP000255425">
    <property type="component" value="Unassembled WGS sequence"/>
</dbReference>
<name>A0A380GY81_9STAP</name>
<dbReference type="GeneID" id="93796189"/>
<keyword evidence="2" id="KW-0812">Transmembrane</keyword>
<dbReference type="EMBL" id="UHDZ01000001">
    <property type="protein sequence ID" value="SUM66938.1"/>
    <property type="molecule type" value="Genomic_DNA"/>
</dbReference>
<dbReference type="AlphaFoldDB" id="A0A380GY81"/>
<keyword evidence="2" id="KW-0472">Membrane</keyword>
<feature type="region of interest" description="Disordered" evidence="1">
    <location>
        <begin position="182"/>
        <end position="205"/>
    </location>
</feature>